<dbReference type="GO" id="GO:0009307">
    <property type="term" value="P:DNA restriction-modification system"/>
    <property type="evidence" value="ECO:0007669"/>
    <property type="project" value="UniProtKB-KW"/>
</dbReference>
<comment type="similarity">
    <text evidence="1">Belongs to the type-I restriction system S methylase family.</text>
</comment>
<dbReference type="AlphaFoldDB" id="A0A1M6LLD6"/>
<dbReference type="RefSeq" id="WP_073106922.1">
    <property type="nucleotide sequence ID" value="NZ_FQZY01000015.1"/>
</dbReference>
<dbReference type="SUPFAM" id="SSF116734">
    <property type="entry name" value="DNA methylase specificity domain"/>
    <property type="match status" value="2"/>
</dbReference>
<dbReference type="Proteomes" id="UP000184301">
    <property type="component" value="Unassembled WGS sequence"/>
</dbReference>
<evidence type="ECO:0000313" key="5">
    <source>
        <dbReference type="EMBL" id="SHJ72031.1"/>
    </source>
</evidence>
<sequence>MKLDVSAWKPFVLSDIFCIYNGKGITKEEIENNPGEMYAIQSGAENNGCIGKIDKSYCMEMKYTLVEIPCLTVARTGTAGYVCFQPFGCVVGDSAKILLLKNEKQRKTNIYLFLRTILMAIKYKYDFGRKVTEQLYLSEVIMLPALDEKTPDYNYMNQFINSLHHKRVTTKNSNSKKIMMDFNKWKEFNLHRILNSEMGNGIDAVQTTNDNPKYNYVSRNSNGNGVVAFVDEIDGEVPFPAGSMSLALGGSFLGSCFVQNKPFYTAQNVAVLREKVPLSIYTKLFIATLIRNECKTKYQAFGRELNSHFRKDFTLKLPVLHDEHGKLIIDESYDYSDQGYIPDWQWMENYIKALPYSDKI</sequence>
<proteinExistence type="inferred from homology"/>
<reference evidence="5 6" key="1">
    <citation type="submission" date="2016-11" db="EMBL/GenBank/DDBJ databases">
        <authorList>
            <person name="Jaros S."/>
            <person name="Januszkiewicz K."/>
            <person name="Wedrychowicz H."/>
        </authorList>
    </citation>
    <scope>NUCLEOTIDE SEQUENCE [LARGE SCALE GENOMIC DNA]</scope>
    <source>
        <strain evidence="5 6">DSM 15480</strain>
    </source>
</reference>
<evidence type="ECO:0000259" key="4">
    <source>
        <dbReference type="Pfam" id="PF01420"/>
    </source>
</evidence>
<evidence type="ECO:0000256" key="2">
    <source>
        <dbReference type="ARBA" id="ARBA00022747"/>
    </source>
</evidence>
<dbReference type="GO" id="GO:0003677">
    <property type="term" value="F:DNA binding"/>
    <property type="evidence" value="ECO:0007669"/>
    <property type="project" value="UniProtKB-KW"/>
</dbReference>
<organism evidence="5 6">
    <name type="scientific">Hespellia stercorisuis DSM 15480</name>
    <dbReference type="NCBI Taxonomy" id="1121950"/>
    <lineage>
        <taxon>Bacteria</taxon>
        <taxon>Bacillati</taxon>
        <taxon>Bacillota</taxon>
        <taxon>Clostridia</taxon>
        <taxon>Lachnospirales</taxon>
        <taxon>Lachnospiraceae</taxon>
        <taxon>Hespellia</taxon>
    </lineage>
</organism>
<feature type="domain" description="Type I restriction modification DNA specificity" evidence="4">
    <location>
        <begin position="7"/>
        <end position="167"/>
    </location>
</feature>
<keyword evidence="6" id="KW-1185">Reference proteome</keyword>
<keyword evidence="3" id="KW-0238">DNA-binding</keyword>
<evidence type="ECO:0000313" key="6">
    <source>
        <dbReference type="Proteomes" id="UP000184301"/>
    </source>
</evidence>
<dbReference type="STRING" id="1121950.SAMN02745243_01207"/>
<accession>A0A1M6LLD6</accession>
<gene>
    <name evidence="5" type="ORF">SAMN02745243_01207</name>
</gene>
<dbReference type="Pfam" id="PF01420">
    <property type="entry name" value="Methylase_S"/>
    <property type="match status" value="2"/>
</dbReference>
<evidence type="ECO:0000256" key="1">
    <source>
        <dbReference type="ARBA" id="ARBA00010923"/>
    </source>
</evidence>
<dbReference type="EMBL" id="FQZY01000015">
    <property type="protein sequence ID" value="SHJ72031.1"/>
    <property type="molecule type" value="Genomic_DNA"/>
</dbReference>
<dbReference type="OrthoDB" id="1691238at2"/>
<protein>
    <submittedName>
        <fullName evidence="5">Type I restriction modification DNA specificity domain-containing protein</fullName>
    </submittedName>
</protein>
<feature type="domain" description="Type I restriction modification DNA specificity" evidence="4">
    <location>
        <begin position="184"/>
        <end position="323"/>
    </location>
</feature>
<dbReference type="InterPro" id="IPR044946">
    <property type="entry name" value="Restrct_endonuc_typeI_TRD_sf"/>
</dbReference>
<dbReference type="InterPro" id="IPR000055">
    <property type="entry name" value="Restrct_endonuc_typeI_TRD"/>
</dbReference>
<name>A0A1M6LLD6_9FIRM</name>
<dbReference type="Gene3D" id="3.90.220.20">
    <property type="entry name" value="DNA methylase specificity domains"/>
    <property type="match status" value="2"/>
</dbReference>
<keyword evidence="2" id="KW-0680">Restriction system</keyword>
<evidence type="ECO:0000256" key="3">
    <source>
        <dbReference type="ARBA" id="ARBA00023125"/>
    </source>
</evidence>